<feature type="transmembrane region" description="Helical" evidence="10">
    <location>
        <begin position="255"/>
        <end position="272"/>
    </location>
</feature>
<accession>A0A0B4DIX2</accession>
<proteinExistence type="predicted"/>
<gene>
    <name evidence="11" type="ORF">RM51_04350</name>
</gene>
<evidence type="ECO:0000256" key="10">
    <source>
        <dbReference type="SAM" id="Phobius"/>
    </source>
</evidence>
<dbReference type="InterPro" id="IPR048279">
    <property type="entry name" value="MdtK-like"/>
</dbReference>
<protein>
    <recommendedName>
        <fullName evidence="9">Multidrug-efflux transporter</fullName>
    </recommendedName>
</protein>
<dbReference type="GO" id="GO:0005886">
    <property type="term" value="C:plasma membrane"/>
    <property type="evidence" value="ECO:0007669"/>
    <property type="project" value="UniProtKB-SubCell"/>
</dbReference>
<feature type="transmembrane region" description="Helical" evidence="10">
    <location>
        <begin position="80"/>
        <end position="100"/>
    </location>
</feature>
<evidence type="ECO:0000313" key="11">
    <source>
        <dbReference type="EMBL" id="KIC64370.1"/>
    </source>
</evidence>
<feature type="transmembrane region" description="Helical" evidence="10">
    <location>
        <begin position="155"/>
        <end position="175"/>
    </location>
</feature>
<reference evidence="11 12" key="1">
    <citation type="submission" date="2014-12" db="EMBL/GenBank/DDBJ databases">
        <title>Genome sequencing of Chryseobacterium taiwanense TPW19.</title>
        <authorList>
            <person name="Tan P.W."/>
            <person name="Chan K.-G."/>
        </authorList>
    </citation>
    <scope>NUCLEOTIDE SEQUENCE [LARGE SCALE GENOMIC DNA]</scope>
    <source>
        <strain evidence="11 12">TPW19</strain>
    </source>
</reference>
<evidence type="ECO:0000313" key="12">
    <source>
        <dbReference type="Proteomes" id="UP000031167"/>
    </source>
</evidence>
<dbReference type="Proteomes" id="UP000031167">
    <property type="component" value="Unassembled WGS sequence"/>
</dbReference>
<feature type="transmembrane region" description="Helical" evidence="10">
    <location>
        <begin position="377"/>
        <end position="396"/>
    </location>
</feature>
<dbReference type="InterPro" id="IPR002528">
    <property type="entry name" value="MATE_fam"/>
</dbReference>
<dbReference type="GO" id="GO:0015297">
    <property type="term" value="F:antiporter activity"/>
    <property type="evidence" value="ECO:0007669"/>
    <property type="project" value="UniProtKB-KW"/>
</dbReference>
<sequence>MRKLLTLIKEGSVFTYRALAGKKTELTSGSINRSIFSLAIPMVMELVMESVFVSVNLLIIAKLGDKVLGLVGITDNYINFAYAIAVGIGIAAATLTARRAGEKDYEGMGRTAQYIILLALFFAVLIGGLSCLFSSEIVSFLGVNSHGVNDGLQFSRLVFLSIGLIIVRLSVNGLFRGAGDADIAMKSLWICHISNIIFAIILVFGLGVIPAFGLMGLAYATVLSRFLGVLYQIYIFFSGKTSIRIMTPFQWDFPLLKKILKIAFGGLVQYIIPTSSWLIMVKIIATFGTTALAGYIIAQRIASVATMPAWGIGNAAGVLTGQNLGAGNSERAEKTVWRAGTINMTYLVAVALFWQIAAEYVVKLFTTEAEVARYAVQYIHVVSMAYLLLGFTMVISRALNAAGNIMQVTLLYIIMFYVIQLPMAYLLGVRLQWELKGIFAAIVSSEIVLAVLFLMIFKNGKWKTIKI</sequence>
<name>A0A0B4DIX2_9FLAO</name>
<evidence type="ECO:0000256" key="8">
    <source>
        <dbReference type="ARBA" id="ARBA00023136"/>
    </source>
</evidence>
<evidence type="ECO:0000256" key="5">
    <source>
        <dbReference type="ARBA" id="ARBA00022692"/>
    </source>
</evidence>
<feature type="transmembrane region" description="Helical" evidence="10">
    <location>
        <begin position="438"/>
        <end position="457"/>
    </location>
</feature>
<evidence type="ECO:0000256" key="1">
    <source>
        <dbReference type="ARBA" id="ARBA00004651"/>
    </source>
</evidence>
<dbReference type="GO" id="GO:0042910">
    <property type="term" value="F:xenobiotic transmembrane transporter activity"/>
    <property type="evidence" value="ECO:0007669"/>
    <property type="project" value="InterPro"/>
</dbReference>
<keyword evidence="12" id="KW-1185">Reference proteome</keyword>
<feature type="transmembrane region" description="Helical" evidence="10">
    <location>
        <begin position="187"/>
        <end position="209"/>
    </location>
</feature>
<keyword evidence="8 10" id="KW-0472">Membrane</keyword>
<comment type="caution">
    <text evidence="11">The sequence shown here is derived from an EMBL/GenBank/DDBJ whole genome shotgun (WGS) entry which is preliminary data.</text>
</comment>
<keyword evidence="2" id="KW-0813">Transport</keyword>
<feature type="transmembrane region" description="Helical" evidence="10">
    <location>
        <begin position="215"/>
        <end position="234"/>
    </location>
</feature>
<evidence type="ECO:0000256" key="4">
    <source>
        <dbReference type="ARBA" id="ARBA00022475"/>
    </source>
</evidence>
<keyword evidence="5 10" id="KW-0812">Transmembrane</keyword>
<comment type="subcellular location">
    <subcellularLocation>
        <location evidence="1">Cell membrane</location>
        <topology evidence="1">Multi-pass membrane protein</topology>
    </subcellularLocation>
</comment>
<dbReference type="NCBIfam" id="TIGR00797">
    <property type="entry name" value="matE"/>
    <property type="match status" value="1"/>
</dbReference>
<dbReference type="CDD" id="cd13139">
    <property type="entry name" value="MATE_like_14"/>
    <property type="match status" value="1"/>
</dbReference>
<feature type="transmembrane region" description="Helical" evidence="10">
    <location>
        <begin position="408"/>
        <end position="426"/>
    </location>
</feature>
<feature type="transmembrane region" description="Helical" evidence="10">
    <location>
        <begin position="336"/>
        <end position="357"/>
    </location>
</feature>
<evidence type="ECO:0000256" key="9">
    <source>
        <dbReference type="ARBA" id="ARBA00031636"/>
    </source>
</evidence>
<evidence type="ECO:0000256" key="3">
    <source>
        <dbReference type="ARBA" id="ARBA00022449"/>
    </source>
</evidence>
<feature type="transmembrane region" description="Helical" evidence="10">
    <location>
        <begin position="35"/>
        <end position="60"/>
    </location>
</feature>
<dbReference type="EMBL" id="JWTA01000004">
    <property type="protein sequence ID" value="KIC64370.1"/>
    <property type="molecule type" value="Genomic_DNA"/>
</dbReference>
<evidence type="ECO:0000256" key="7">
    <source>
        <dbReference type="ARBA" id="ARBA00023065"/>
    </source>
</evidence>
<dbReference type="OrthoDB" id="9776324at2"/>
<dbReference type="STRING" id="363331.RM51_04350"/>
<dbReference type="InterPro" id="IPR050222">
    <property type="entry name" value="MATE_MdtK"/>
</dbReference>
<dbReference type="GO" id="GO:0006811">
    <property type="term" value="P:monoatomic ion transport"/>
    <property type="evidence" value="ECO:0007669"/>
    <property type="project" value="UniProtKB-KW"/>
</dbReference>
<dbReference type="PANTHER" id="PTHR43298">
    <property type="entry name" value="MULTIDRUG RESISTANCE PROTEIN NORM-RELATED"/>
    <property type="match status" value="1"/>
</dbReference>
<dbReference type="PIRSF" id="PIRSF006603">
    <property type="entry name" value="DinF"/>
    <property type="match status" value="1"/>
</dbReference>
<evidence type="ECO:0000256" key="2">
    <source>
        <dbReference type="ARBA" id="ARBA00022448"/>
    </source>
</evidence>
<feature type="transmembrane region" description="Helical" evidence="10">
    <location>
        <begin position="112"/>
        <end position="135"/>
    </location>
</feature>
<dbReference type="Pfam" id="PF01554">
    <property type="entry name" value="MatE"/>
    <property type="match status" value="2"/>
</dbReference>
<keyword evidence="3" id="KW-0050">Antiport</keyword>
<keyword evidence="7" id="KW-0406">Ion transport</keyword>
<keyword evidence="4" id="KW-1003">Cell membrane</keyword>
<keyword evidence="6 10" id="KW-1133">Transmembrane helix</keyword>
<dbReference type="PANTHER" id="PTHR43298:SF2">
    <property type="entry name" value="FMN_FAD EXPORTER YEEO-RELATED"/>
    <property type="match status" value="1"/>
</dbReference>
<dbReference type="AlphaFoldDB" id="A0A0B4DIX2"/>
<organism evidence="11 12">
    <name type="scientific">Chryseobacterium taiwanense</name>
    <dbReference type="NCBI Taxonomy" id="363331"/>
    <lineage>
        <taxon>Bacteria</taxon>
        <taxon>Pseudomonadati</taxon>
        <taxon>Bacteroidota</taxon>
        <taxon>Flavobacteriia</taxon>
        <taxon>Flavobacteriales</taxon>
        <taxon>Weeksellaceae</taxon>
        <taxon>Chryseobacterium group</taxon>
        <taxon>Chryseobacterium</taxon>
    </lineage>
</organism>
<evidence type="ECO:0000256" key="6">
    <source>
        <dbReference type="ARBA" id="ARBA00022989"/>
    </source>
</evidence>